<feature type="domain" description="Sushi" evidence="16">
    <location>
        <begin position="423"/>
        <end position="482"/>
    </location>
</feature>
<dbReference type="SUPFAM" id="SSF57535">
    <property type="entry name" value="Complement control module/SCR domain"/>
    <property type="match status" value="5"/>
</dbReference>
<feature type="transmembrane region" description="Helical" evidence="12">
    <location>
        <begin position="883"/>
        <end position="902"/>
    </location>
</feature>
<feature type="transmembrane region" description="Helical" evidence="12">
    <location>
        <begin position="922"/>
        <end position="946"/>
    </location>
</feature>
<accession>A0ABY7EDV0</accession>
<dbReference type="PANTHER" id="PTHR12011">
    <property type="entry name" value="ADHESION G-PROTEIN COUPLED RECEPTOR"/>
    <property type="match status" value="1"/>
</dbReference>
<dbReference type="Pfam" id="PF00002">
    <property type="entry name" value="7tm_2"/>
    <property type="match status" value="1"/>
</dbReference>
<dbReference type="CDD" id="cd00054">
    <property type="entry name" value="EGF_CA"/>
    <property type="match status" value="2"/>
</dbReference>
<evidence type="ECO:0000256" key="4">
    <source>
        <dbReference type="ARBA" id="ARBA00022729"/>
    </source>
</evidence>
<dbReference type="PROSITE" id="PS50227">
    <property type="entry name" value="G_PROTEIN_RECEP_F2_3"/>
    <property type="match status" value="1"/>
</dbReference>
<proteinExistence type="predicted"/>
<dbReference type="CDD" id="cd00033">
    <property type="entry name" value="CCP"/>
    <property type="match status" value="4"/>
</dbReference>
<feature type="domain" description="Sushi" evidence="16">
    <location>
        <begin position="363"/>
        <end position="422"/>
    </location>
</feature>
<dbReference type="SMART" id="SM00179">
    <property type="entry name" value="EGF_CA"/>
    <property type="match status" value="2"/>
</dbReference>
<keyword evidence="10" id="KW-0768">Sushi</keyword>
<dbReference type="InterPro" id="IPR000832">
    <property type="entry name" value="GPCR_2_secretin-like"/>
</dbReference>
<dbReference type="Gene3D" id="1.20.1070.10">
    <property type="entry name" value="Rhodopsin 7-helix transmembrane proteins"/>
    <property type="match status" value="1"/>
</dbReference>
<dbReference type="InterPro" id="IPR013032">
    <property type="entry name" value="EGF-like_CS"/>
</dbReference>
<feature type="transmembrane region" description="Helical" evidence="12">
    <location>
        <begin position="845"/>
        <end position="876"/>
    </location>
</feature>
<feature type="domain" description="Sushi" evidence="16">
    <location>
        <begin position="300"/>
        <end position="359"/>
    </location>
</feature>
<keyword evidence="5" id="KW-0677">Repeat</keyword>
<evidence type="ECO:0000259" key="15">
    <source>
        <dbReference type="PROSITE" id="PS50261"/>
    </source>
</evidence>
<feature type="domain" description="EGF-like" evidence="13">
    <location>
        <begin position="146"/>
        <end position="181"/>
    </location>
</feature>
<evidence type="ECO:0000256" key="11">
    <source>
        <dbReference type="SAM" id="MobiDB-lite"/>
    </source>
</evidence>
<protein>
    <submittedName>
        <fullName evidence="17">AGRB3-like protein</fullName>
    </submittedName>
</protein>
<dbReference type="SMART" id="SM00181">
    <property type="entry name" value="EGF"/>
    <property type="match status" value="2"/>
</dbReference>
<dbReference type="InterPro" id="IPR000742">
    <property type="entry name" value="EGF"/>
</dbReference>
<comment type="caution">
    <text evidence="9">Lacks conserved residue(s) required for the propagation of feature annotation.</text>
</comment>
<evidence type="ECO:0000256" key="5">
    <source>
        <dbReference type="ARBA" id="ARBA00022737"/>
    </source>
</evidence>
<evidence type="ECO:0000256" key="6">
    <source>
        <dbReference type="ARBA" id="ARBA00022989"/>
    </source>
</evidence>
<dbReference type="PANTHER" id="PTHR12011:SF471">
    <property type="entry name" value="G-PROTEIN COUPLED RECEPTORS FAMILY 2 PROFILE 2 DOMAIN-CONTAINING PROTEIN"/>
    <property type="match status" value="1"/>
</dbReference>
<dbReference type="PROSITE" id="PS50261">
    <property type="entry name" value="G_PROTEIN_RECEP_F2_4"/>
    <property type="match status" value="1"/>
</dbReference>
<dbReference type="PROSITE" id="PS00010">
    <property type="entry name" value="ASX_HYDROXYL"/>
    <property type="match status" value="1"/>
</dbReference>
<dbReference type="InterPro" id="IPR017981">
    <property type="entry name" value="GPCR_2-like_7TM"/>
</dbReference>
<dbReference type="Proteomes" id="UP001164746">
    <property type="component" value="Chromosome 6"/>
</dbReference>
<dbReference type="Gene3D" id="1.25.40.610">
    <property type="match status" value="1"/>
</dbReference>
<evidence type="ECO:0000256" key="10">
    <source>
        <dbReference type="PROSITE-ProRule" id="PRU00302"/>
    </source>
</evidence>
<keyword evidence="7 12" id="KW-0472">Membrane</keyword>
<feature type="domain" description="EGF-like" evidence="13">
    <location>
        <begin position="482"/>
        <end position="518"/>
    </location>
</feature>
<feature type="disulfide bond" evidence="9">
    <location>
        <begin position="508"/>
        <end position="517"/>
    </location>
</feature>
<name>A0ABY7EDV0_MYAAR</name>
<dbReference type="InterPro" id="IPR000152">
    <property type="entry name" value="EGF-type_Asp/Asn_hydroxyl_site"/>
</dbReference>
<reference evidence="17" key="1">
    <citation type="submission" date="2022-11" db="EMBL/GenBank/DDBJ databases">
        <title>Centuries of genome instability and evolution in soft-shell clam transmissible cancer (bioRxiv).</title>
        <authorList>
            <person name="Hart S.F.M."/>
            <person name="Yonemitsu M.A."/>
            <person name="Giersch R.M."/>
            <person name="Beal B.F."/>
            <person name="Arriagada G."/>
            <person name="Davis B.W."/>
            <person name="Ostrander E.A."/>
            <person name="Goff S.P."/>
            <person name="Metzger M.J."/>
        </authorList>
    </citation>
    <scope>NUCLEOTIDE SEQUENCE</scope>
    <source>
        <strain evidence="17">MELC-2E11</strain>
        <tissue evidence="17">Siphon/mantle</tissue>
    </source>
</reference>
<dbReference type="PROSITE" id="PS50026">
    <property type="entry name" value="EGF_3"/>
    <property type="match status" value="2"/>
</dbReference>
<evidence type="ECO:0000313" key="18">
    <source>
        <dbReference type="Proteomes" id="UP001164746"/>
    </source>
</evidence>
<keyword evidence="6 12" id="KW-1133">Transmembrane helix</keyword>
<dbReference type="SUPFAM" id="SSF81321">
    <property type="entry name" value="Family A G protein-coupled receptor-like"/>
    <property type="match status" value="1"/>
</dbReference>
<organism evidence="17 18">
    <name type="scientific">Mya arenaria</name>
    <name type="common">Soft-shell clam</name>
    <dbReference type="NCBI Taxonomy" id="6604"/>
    <lineage>
        <taxon>Eukaryota</taxon>
        <taxon>Metazoa</taxon>
        <taxon>Spiralia</taxon>
        <taxon>Lophotrochozoa</taxon>
        <taxon>Mollusca</taxon>
        <taxon>Bivalvia</taxon>
        <taxon>Autobranchia</taxon>
        <taxon>Heteroconchia</taxon>
        <taxon>Euheterodonta</taxon>
        <taxon>Imparidentia</taxon>
        <taxon>Neoheterodontei</taxon>
        <taxon>Myida</taxon>
        <taxon>Myoidea</taxon>
        <taxon>Myidae</taxon>
        <taxon>Mya</taxon>
    </lineage>
</organism>
<comment type="subcellular location">
    <subcellularLocation>
        <location evidence="1">Membrane</location>
        <topology evidence="1">Multi-pass membrane protein</topology>
    </subcellularLocation>
</comment>
<dbReference type="InterPro" id="IPR001879">
    <property type="entry name" value="GPCR_2_extracellular_dom"/>
</dbReference>
<sequence length="1030" mass="111245">MDSACQAWTSRASVLPHFCSGRAGPPSSPTSAIEVCRTILTCADVLQAYANSTSPLTMHGFYDMLCSTYTCAWTARTSCPETYSVWGQSYITIQRETDLVPLLPELEKQCPLINAGDATCIKSSDASLGTCQVELSVNANYLIGCVDNCQPAPCLNGGSCSDLVGGYSCACADGFYGTNCESVVTCPVPNIINSVKIPDVLAINYTTTVEYTCNYGFMLISGDRYRFCRADGLLSGTQPVCSAIICTVPSISNGVKQPNEAEVAFLDVVTYTCNLGFTMTGSQTQVCQENGLLPPTCSAVTCPVPTLLNGGKQPNVEEIGVNNKVTFFCNVGYTLTSGNETRVCQTNGLMSGTQPTCSVSTTVTCPVPTISNGVKQPNMAAVTYGISVTFNCNVGYTMVSGDKDQVCQENGVLSGTSPTCSVVRCIVPDVPGASWTPAQSTVTYGTTVTYTCDSGYQWTSGDLIRTCRQDGYLSATTPTCIELNECQFIVCENGGTCEDLLNNIQCTCNEAFRGVMCTRTDDAYGSWPTTAVGGTAILPCLLVVELGGFTRTCGAAGWGDVLDGCSLDNSVLEQLEGQIDTLDDLPTVDHVKESINNITKTLNDVSKSDDIGSNSDYLEETLEILRGVTDYIENKADLRLVTGIEDKITKNILDTVSNLIDEDVHDSWKTIGKQKSDIAFPNGRVTESTVDISESTLQNKGLSNVCFDGTLYNTVGNILDKGFYVNSSLETGSDVLIVNSEVIGVQLYNIESALYRDLDPPVKITLKLLNPPGHAKALGIVSAVGCGISILCLILTLVIHALVWRLVRSDRAIITLNLCVALLLALIVFLVGVSRTESKAACTAIAAIIQFFFLAVFFMMFLIGVEIFICVVHVFVTKFRVKVLVPLAWVLPAIIVGISLGVTKTEGYGNENFCWLDIENGLIWSFVGPALFVIVGFFIFLFHCVLNRQIRDALKQRRNRKRSLQTFSSDMRKQSRSISQVKNGDAGGVASGRRRGDMAKAPGNDWMREERRNYHRHVRLTNPRSASFSA</sequence>
<evidence type="ECO:0000256" key="1">
    <source>
        <dbReference type="ARBA" id="ARBA00004141"/>
    </source>
</evidence>
<evidence type="ECO:0000256" key="7">
    <source>
        <dbReference type="ARBA" id="ARBA00023136"/>
    </source>
</evidence>
<feature type="domain" description="Sushi" evidence="16">
    <location>
        <begin position="184"/>
        <end position="243"/>
    </location>
</feature>
<dbReference type="InterPro" id="IPR000436">
    <property type="entry name" value="Sushi_SCR_CCP_dom"/>
</dbReference>
<dbReference type="PROSITE" id="PS50923">
    <property type="entry name" value="SUSHI"/>
    <property type="match status" value="4"/>
</dbReference>
<keyword evidence="8 9" id="KW-1015">Disulfide bond</keyword>
<dbReference type="Pfam" id="PF00008">
    <property type="entry name" value="EGF"/>
    <property type="match status" value="1"/>
</dbReference>
<dbReference type="SUPFAM" id="SSF57196">
    <property type="entry name" value="EGF/Laminin"/>
    <property type="match status" value="2"/>
</dbReference>
<evidence type="ECO:0000259" key="16">
    <source>
        <dbReference type="PROSITE" id="PS50923"/>
    </source>
</evidence>
<feature type="disulfide bond" evidence="9">
    <location>
        <begin position="171"/>
        <end position="180"/>
    </location>
</feature>
<dbReference type="Gene3D" id="2.10.25.10">
    <property type="entry name" value="Laminin"/>
    <property type="match status" value="2"/>
</dbReference>
<gene>
    <name evidence="17" type="ORF">MAR_016999</name>
</gene>
<keyword evidence="3 12" id="KW-0812">Transmembrane</keyword>
<evidence type="ECO:0000313" key="17">
    <source>
        <dbReference type="EMBL" id="WAR07041.1"/>
    </source>
</evidence>
<dbReference type="Pfam" id="PF12661">
    <property type="entry name" value="hEGF"/>
    <property type="match status" value="1"/>
</dbReference>
<keyword evidence="18" id="KW-1185">Reference proteome</keyword>
<keyword evidence="2 9" id="KW-0245">EGF-like domain</keyword>
<feature type="transmembrane region" description="Helical" evidence="12">
    <location>
        <begin position="777"/>
        <end position="802"/>
    </location>
</feature>
<evidence type="ECO:0000256" key="2">
    <source>
        <dbReference type="ARBA" id="ARBA00022536"/>
    </source>
</evidence>
<keyword evidence="4" id="KW-0732">Signal</keyword>
<dbReference type="PROSITE" id="PS00022">
    <property type="entry name" value="EGF_1"/>
    <property type="match status" value="2"/>
</dbReference>
<evidence type="ECO:0000259" key="13">
    <source>
        <dbReference type="PROSITE" id="PS50026"/>
    </source>
</evidence>
<dbReference type="Gene3D" id="2.10.70.10">
    <property type="entry name" value="Complement Module, domain 1"/>
    <property type="match status" value="5"/>
</dbReference>
<evidence type="ECO:0000256" key="3">
    <source>
        <dbReference type="ARBA" id="ARBA00022692"/>
    </source>
</evidence>
<feature type="region of interest" description="Disordered" evidence="11">
    <location>
        <begin position="964"/>
        <end position="1014"/>
    </location>
</feature>
<dbReference type="InterPro" id="IPR035976">
    <property type="entry name" value="Sushi/SCR/CCP_sf"/>
</dbReference>
<evidence type="ECO:0000259" key="14">
    <source>
        <dbReference type="PROSITE" id="PS50227"/>
    </source>
</evidence>
<dbReference type="EMBL" id="CP111017">
    <property type="protein sequence ID" value="WAR07041.1"/>
    <property type="molecule type" value="Genomic_DNA"/>
</dbReference>
<feature type="transmembrane region" description="Helical" evidence="12">
    <location>
        <begin position="814"/>
        <end position="833"/>
    </location>
</feature>
<dbReference type="PROSITE" id="PS01186">
    <property type="entry name" value="EGF_2"/>
    <property type="match status" value="1"/>
</dbReference>
<evidence type="ECO:0000256" key="8">
    <source>
        <dbReference type="ARBA" id="ARBA00023157"/>
    </source>
</evidence>
<evidence type="ECO:0000256" key="9">
    <source>
        <dbReference type="PROSITE-ProRule" id="PRU00076"/>
    </source>
</evidence>
<dbReference type="SMART" id="SM00032">
    <property type="entry name" value="CCP"/>
    <property type="match status" value="5"/>
</dbReference>
<feature type="domain" description="G-protein coupled receptors family 2 profile 2" evidence="15">
    <location>
        <begin position="778"/>
        <end position="942"/>
    </location>
</feature>
<evidence type="ECO:0000256" key="12">
    <source>
        <dbReference type="SAM" id="Phobius"/>
    </source>
</evidence>
<dbReference type="Pfam" id="PF00084">
    <property type="entry name" value="Sushi"/>
    <property type="match status" value="5"/>
</dbReference>
<dbReference type="InterPro" id="IPR001881">
    <property type="entry name" value="EGF-like_Ca-bd_dom"/>
</dbReference>
<feature type="domain" description="G-protein coupled receptors family 2 profile 1" evidence="14">
    <location>
        <begin position="496"/>
        <end position="558"/>
    </location>
</feature>